<dbReference type="Pfam" id="PF17919">
    <property type="entry name" value="RT_RNaseH_2"/>
    <property type="match status" value="1"/>
</dbReference>
<protein>
    <recommendedName>
        <fullName evidence="1">Reverse transcriptase/retrotransposon-derived protein RNase H-like domain-containing protein</fullName>
    </recommendedName>
</protein>
<dbReference type="AlphaFoldDB" id="A0A1Q3C405"/>
<organism evidence="2 3">
    <name type="scientific">Cephalotus follicularis</name>
    <name type="common">Albany pitcher plant</name>
    <dbReference type="NCBI Taxonomy" id="3775"/>
    <lineage>
        <taxon>Eukaryota</taxon>
        <taxon>Viridiplantae</taxon>
        <taxon>Streptophyta</taxon>
        <taxon>Embryophyta</taxon>
        <taxon>Tracheophyta</taxon>
        <taxon>Spermatophyta</taxon>
        <taxon>Magnoliopsida</taxon>
        <taxon>eudicotyledons</taxon>
        <taxon>Gunneridae</taxon>
        <taxon>Pentapetalae</taxon>
        <taxon>rosids</taxon>
        <taxon>fabids</taxon>
        <taxon>Oxalidales</taxon>
        <taxon>Cephalotaceae</taxon>
        <taxon>Cephalotus</taxon>
    </lineage>
</organism>
<accession>A0A1Q3C405</accession>
<reference evidence="3" key="1">
    <citation type="submission" date="2016-04" db="EMBL/GenBank/DDBJ databases">
        <title>Cephalotus genome sequencing.</title>
        <authorList>
            <person name="Fukushima K."/>
            <person name="Hasebe M."/>
            <person name="Fang X."/>
        </authorList>
    </citation>
    <scope>NUCLEOTIDE SEQUENCE [LARGE SCALE GENOMIC DNA]</scope>
    <source>
        <strain evidence="3">cv. St1</strain>
    </source>
</reference>
<dbReference type="InterPro" id="IPR043502">
    <property type="entry name" value="DNA/RNA_pol_sf"/>
</dbReference>
<dbReference type="EMBL" id="BDDD01001277">
    <property type="protein sequence ID" value="GAV74808.1"/>
    <property type="molecule type" value="Genomic_DNA"/>
</dbReference>
<proteinExistence type="predicted"/>
<evidence type="ECO:0000313" key="3">
    <source>
        <dbReference type="Proteomes" id="UP000187406"/>
    </source>
</evidence>
<sequence>LKNSPPPWMDTHTQLIKQIKNHAKEIHCLHLASPSTFKIVETDASDIGYGGGILKQVVNNQEQLVQYTSRIWNHTQLNYATIKKTILAIVLCIQKFQSDLLNQKFLIKVDCAVVNSILTKDFKNLASKQIFV</sequence>
<dbReference type="InterPro" id="IPR041577">
    <property type="entry name" value="RT_RNaseH_2"/>
</dbReference>
<feature type="non-terminal residue" evidence="2">
    <location>
        <position position="1"/>
    </location>
</feature>
<keyword evidence="3" id="KW-1185">Reference proteome</keyword>
<dbReference type="InterPro" id="IPR051320">
    <property type="entry name" value="Viral_Replic_Matur_Polypro"/>
</dbReference>
<feature type="domain" description="Reverse transcriptase/retrotransposon-derived protein RNase H-like" evidence="1">
    <location>
        <begin position="8"/>
        <end position="107"/>
    </location>
</feature>
<dbReference type="Proteomes" id="UP000187406">
    <property type="component" value="Unassembled WGS sequence"/>
</dbReference>
<gene>
    <name evidence="2" type="ORF">CFOL_v3_18288</name>
</gene>
<dbReference type="OrthoDB" id="8052391at2759"/>
<dbReference type="InParanoid" id="A0A1Q3C405"/>
<dbReference type="PANTHER" id="PTHR33064:SF37">
    <property type="entry name" value="RIBONUCLEASE H"/>
    <property type="match status" value="1"/>
</dbReference>
<evidence type="ECO:0000259" key="1">
    <source>
        <dbReference type="Pfam" id="PF17919"/>
    </source>
</evidence>
<dbReference type="PANTHER" id="PTHR33064">
    <property type="entry name" value="POL PROTEIN"/>
    <property type="match status" value="1"/>
</dbReference>
<comment type="caution">
    <text evidence="2">The sequence shown here is derived from an EMBL/GenBank/DDBJ whole genome shotgun (WGS) entry which is preliminary data.</text>
</comment>
<evidence type="ECO:0000313" key="2">
    <source>
        <dbReference type="EMBL" id="GAV74808.1"/>
    </source>
</evidence>
<dbReference type="SUPFAM" id="SSF56672">
    <property type="entry name" value="DNA/RNA polymerases"/>
    <property type="match status" value="1"/>
</dbReference>
<name>A0A1Q3C405_CEPFO</name>